<dbReference type="CDD" id="cd00303">
    <property type="entry name" value="retropepsin_like"/>
    <property type="match status" value="1"/>
</dbReference>
<reference evidence="3" key="2">
    <citation type="submission" date="2025-08" db="UniProtKB">
        <authorList>
            <consortium name="RefSeq"/>
        </authorList>
    </citation>
    <scope>IDENTIFICATION</scope>
</reference>
<reference evidence="2" key="1">
    <citation type="journal article" date="2020" name="Nat. Genet.">
        <title>Genomic diversifications of five Gossypium allopolyploid species and their impact on cotton improvement.</title>
        <authorList>
            <person name="Chen Z.J."/>
            <person name="Sreedasyam A."/>
            <person name="Ando A."/>
            <person name="Song Q."/>
            <person name="De Santiago L.M."/>
            <person name="Hulse-Kemp A.M."/>
            <person name="Ding M."/>
            <person name="Ye W."/>
            <person name="Kirkbride R.C."/>
            <person name="Jenkins J."/>
            <person name="Plott C."/>
            <person name="Lovell J."/>
            <person name="Lin Y.M."/>
            <person name="Vaughn R."/>
            <person name="Liu B."/>
            <person name="Simpson S."/>
            <person name="Scheffler B.E."/>
            <person name="Wen L."/>
            <person name="Saski C.A."/>
            <person name="Grover C.E."/>
            <person name="Hu G."/>
            <person name="Conover J.L."/>
            <person name="Carlson J.W."/>
            <person name="Shu S."/>
            <person name="Boston L.B."/>
            <person name="Williams M."/>
            <person name="Peterson D.G."/>
            <person name="McGee K."/>
            <person name="Jones D.C."/>
            <person name="Wendel J.F."/>
            <person name="Stelly D.M."/>
            <person name="Grimwood J."/>
            <person name="Schmutz J."/>
        </authorList>
    </citation>
    <scope>NUCLEOTIDE SEQUENCE [LARGE SCALE GENOMIC DNA]</scope>
    <source>
        <strain evidence="2">cv. TM-1</strain>
    </source>
</reference>
<evidence type="ECO:0000313" key="2">
    <source>
        <dbReference type="Proteomes" id="UP000818029"/>
    </source>
</evidence>
<dbReference type="InterPro" id="IPR043502">
    <property type="entry name" value="DNA/RNA_pol_sf"/>
</dbReference>
<dbReference type="SUPFAM" id="SSF50630">
    <property type="entry name" value="Acid proteases"/>
    <property type="match status" value="1"/>
</dbReference>
<accession>A0A1U8NIE6</accession>
<proteinExistence type="predicted"/>
<name>A0A1U8NIE6_GOSHI</name>
<dbReference type="RefSeq" id="XP_016737783.1">
    <property type="nucleotide sequence ID" value="XM_016882294.1"/>
</dbReference>
<evidence type="ECO:0000256" key="1">
    <source>
        <dbReference type="SAM" id="MobiDB-lite"/>
    </source>
</evidence>
<dbReference type="SUPFAM" id="SSF56672">
    <property type="entry name" value="DNA/RNA polymerases"/>
    <property type="match status" value="1"/>
</dbReference>
<dbReference type="Gene3D" id="2.40.70.10">
    <property type="entry name" value="Acid Proteases"/>
    <property type="match status" value="1"/>
</dbReference>
<dbReference type="PANTHER" id="PTHR15503">
    <property type="entry name" value="LDOC1 RELATED"/>
    <property type="match status" value="1"/>
</dbReference>
<dbReference type="Proteomes" id="UP000818029">
    <property type="component" value="Chromosome A04"/>
</dbReference>
<dbReference type="KEGG" id="ghi:107947765"/>
<dbReference type="Pfam" id="PF08284">
    <property type="entry name" value="RVP_2"/>
    <property type="match status" value="1"/>
</dbReference>
<dbReference type="GeneID" id="107947765"/>
<dbReference type="AlphaFoldDB" id="A0A1U8NIE6"/>
<keyword evidence="2" id="KW-1185">Reference proteome</keyword>
<dbReference type="OrthoDB" id="1749844at2759"/>
<evidence type="ECO:0000313" key="3">
    <source>
        <dbReference type="RefSeq" id="XP_016737783.1"/>
    </source>
</evidence>
<organism evidence="2 3">
    <name type="scientific">Gossypium hirsutum</name>
    <name type="common">Upland cotton</name>
    <name type="synonym">Gossypium mexicanum</name>
    <dbReference type="NCBI Taxonomy" id="3635"/>
    <lineage>
        <taxon>Eukaryota</taxon>
        <taxon>Viridiplantae</taxon>
        <taxon>Streptophyta</taxon>
        <taxon>Embryophyta</taxon>
        <taxon>Tracheophyta</taxon>
        <taxon>Spermatophyta</taxon>
        <taxon>Magnoliopsida</taxon>
        <taxon>eudicotyledons</taxon>
        <taxon>Gunneridae</taxon>
        <taxon>Pentapetalae</taxon>
        <taxon>rosids</taxon>
        <taxon>malvids</taxon>
        <taxon>Malvales</taxon>
        <taxon>Malvaceae</taxon>
        <taxon>Malvoideae</taxon>
        <taxon>Gossypium</taxon>
    </lineage>
</organism>
<feature type="region of interest" description="Disordered" evidence="1">
    <location>
        <begin position="1"/>
        <end position="94"/>
    </location>
</feature>
<dbReference type="InterPro" id="IPR032567">
    <property type="entry name" value="RTL1-rel"/>
</dbReference>
<dbReference type="PANTHER" id="PTHR15503:SF45">
    <property type="entry name" value="RNA-DIRECTED DNA POLYMERASE HOMOLOG"/>
    <property type="match status" value="1"/>
</dbReference>
<protein>
    <submittedName>
        <fullName evidence="3">Uncharacterized protein</fullName>
    </submittedName>
</protein>
<dbReference type="InterPro" id="IPR021109">
    <property type="entry name" value="Peptidase_aspartic_dom_sf"/>
</dbReference>
<gene>
    <name evidence="3" type="primary">LOC107947765</name>
</gene>
<dbReference type="STRING" id="3635.A0A1U8NIE6"/>
<dbReference type="PaxDb" id="3635-A0A1U8NIE6"/>
<sequence length="306" mass="33440">MSATRGARGSGRGRGGVRAESSTSGHTPNVGVEEDLASPVAETGPYDWAARDDALSQPPRGGQLSPRSCGQARGGNDNERGRGAPGGDAGHTEARQPALVYGARHREDRDAPDVITGMFFIHELPYTALIDIGSTHSYVACNMTEPSGNMFEITANEITMISLLGQSVGVNKLFREVPLVVQGFTFLVDLMELPFSEFDLVLDIDWLVKHRATLDCVAEKLVRKGCEAHLAYISDTEANSPTVKKLRIVREFFDVFPKELTGLPPNREMEFGIELLHGTTLMSIAPYRMTLKELVELKAQIQELLD</sequence>